<reference evidence="1 2" key="1">
    <citation type="submission" date="2019-03" db="EMBL/GenBank/DDBJ databases">
        <title>Roseomonas sp. a novel Roseomonas species isolated from Sea whip Gorgonian.</title>
        <authorList>
            <person name="Li F."/>
            <person name="Pan X."/>
            <person name="Huang S."/>
            <person name="Li Z."/>
            <person name="Meng B."/>
        </authorList>
    </citation>
    <scope>NUCLEOTIDE SEQUENCE [LARGE SCALE GENOMIC DNA]</scope>
    <source>
        <strain evidence="1 2">M0104</strain>
    </source>
</reference>
<dbReference type="Proteomes" id="UP000460715">
    <property type="component" value="Unassembled WGS sequence"/>
</dbReference>
<organism evidence="1 2">
    <name type="scientific">Teichococcus coralli</name>
    <dbReference type="NCBI Taxonomy" id="2545983"/>
    <lineage>
        <taxon>Bacteria</taxon>
        <taxon>Pseudomonadati</taxon>
        <taxon>Pseudomonadota</taxon>
        <taxon>Alphaproteobacteria</taxon>
        <taxon>Acetobacterales</taxon>
        <taxon>Roseomonadaceae</taxon>
        <taxon>Roseomonas</taxon>
    </lineage>
</organism>
<dbReference type="EMBL" id="SNVJ01000006">
    <property type="protein sequence ID" value="MXP63483.1"/>
    <property type="molecule type" value="Genomic_DNA"/>
</dbReference>
<comment type="caution">
    <text evidence="1">The sequence shown here is derived from an EMBL/GenBank/DDBJ whole genome shotgun (WGS) entry which is preliminary data.</text>
</comment>
<dbReference type="AlphaFoldDB" id="A0A845B763"/>
<dbReference type="RefSeq" id="WP_160936609.1">
    <property type="nucleotide sequence ID" value="NZ_SNVJ01000006.1"/>
</dbReference>
<accession>A0A845B763</accession>
<protein>
    <submittedName>
        <fullName evidence="1">Uncharacterized protein</fullName>
    </submittedName>
</protein>
<keyword evidence="2" id="KW-1185">Reference proteome</keyword>
<evidence type="ECO:0000313" key="1">
    <source>
        <dbReference type="EMBL" id="MXP63483.1"/>
    </source>
</evidence>
<name>A0A845B763_9PROT</name>
<gene>
    <name evidence="1" type="ORF">E0493_08990</name>
</gene>
<dbReference type="OrthoDB" id="7284374at2"/>
<evidence type="ECO:0000313" key="2">
    <source>
        <dbReference type="Proteomes" id="UP000460715"/>
    </source>
</evidence>
<sequence>MIRSRPIEIDGRFVGVAVTQNGKWRFIATEPAARPVEGSLFEALPQLQRRLQSMLAGRFLPPLQHAG</sequence>
<proteinExistence type="predicted"/>